<keyword evidence="2" id="KW-0805">Transcription regulation</keyword>
<evidence type="ECO:0000256" key="4">
    <source>
        <dbReference type="SAM" id="MobiDB-lite"/>
    </source>
</evidence>
<dbReference type="Gene3D" id="3.30.40.10">
    <property type="entry name" value="Zinc/RING finger domain, C3HC4 (zinc finger)"/>
    <property type="match status" value="1"/>
</dbReference>
<dbReference type="SMART" id="SM00531">
    <property type="entry name" value="TFIIE"/>
    <property type="match status" value="1"/>
</dbReference>
<dbReference type="InterPro" id="IPR013083">
    <property type="entry name" value="Znf_RING/FYVE/PHD"/>
</dbReference>
<feature type="compositionally biased region" description="Acidic residues" evidence="4">
    <location>
        <begin position="483"/>
        <end position="496"/>
    </location>
</feature>
<dbReference type="FunFam" id="3.30.40.10:FF:000269">
    <property type="entry name" value="Transcription initiation factor IIE subunit alpha"/>
    <property type="match status" value="1"/>
</dbReference>
<feature type="region of interest" description="Disordered" evidence="4">
    <location>
        <begin position="348"/>
        <end position="377"/>
    </location>
</feature>
<evidence type="ECO:0000259" key="5">
    <source>
        <dbReference type="PROSITE" id="PS51344"/>
    </source>
</evidence>
<dbReference type="EMBL" id="OU466857">
    <property type="protein sequence ID" value="CAH2039042.1"/>
    <property type="molecule type" value="Genomic_DNA"/>
</dbReference>
<dbReference type="InterPro" id="IPR017919">
    <property type="entry name" value="TFIIE/TFIIEa_HTH"/>
</dbReference>
<dbReference type="AlphaFoldDB" id="A0AAU9RED8"/>
<feature type="compositionally biased region" description="Basic and acidic residues" evidence="4">
    <location>
        <begin position="367"/>
        <end position="377"/>
    </location>
</feature>
<feature type="region of interest" description="Disordered" evidence="4">
    <location>
        <begin position="426"/>
        <end position="496"/>
    </location>
</feature>
<protein>
    <recommendedName>
        <fullName evidence="5">HTH TFE/IIEalpha-type domain-containing protein</fullName>
    </recommendedName>
</protein>
<dbReference type="Proteomes" id="UP000836841">
    <property type="component" value="Chromosome 1"/>
</dbReference>
<evidence type="ECO:0000313" key="6">
    <source>
        <dbReference type="EMBL" id="CAH2039042.1"/>
    </source>
</evidence>
<evidence type="ECO:0000256" key="1">
    <source>
        <dbReference type="ARBA" id="ARBA00008947"/>
    </source>
</evidence>
<dbReference type="InterPro" id="IPR039997">
    <property type="entry name" value="TFE"/>
</dbReference>
<feature type="compositionally biased region" description="Acidic residues" evidence="4">
    <location>
        <begin position="450"/>
        <end position="463"/>
    </location>
</feature>
<dbReference type="PANTHER" id="PTHR13097:SF7">
    <property type="entry name" value="GENERAL TRANSCRIPTION FACTOR IIE SUBUNIT 1"/>
    <property type="match status" value="1"/>
</dbReference>
<dbReference type="InterPro" id="IPR024550">
    <property type="entry name" value="TFIIEa/SarR/Rpc3_HTH_dom"/>
</dbReference>
<dbReference type="PANTHER" id="PTHR13097">
    <property type="entry name" value="TRANSCRIPTION INITIATION FACTOR IIE, ALPHA SUBUNIT"/>
    <property type="match status" value="1"/>
</dbReference>
<evidence type="ECO:0000256" key="2">
    <source>
        <dbReference type="ARBA" id="ARBA00023015"/>
    </source>
</evidence>
<organism evidence="6 7">
    <name type="scientific">Thlaspi arvense</name>
    <name type="common">Field penny-cress</name>
    <dbReference type="NCBI Taxonomy" id="13288"/>
    <lineage>
        <taxon>Eukaryota</taxon>
        <taxon>Viridiplantae</taxon>
        <taxon>Streptophyta</taxon>
        <taxon>Embryophyta</taxon>
        <taxon>Tracheophyta</taxon>
        <taxon>Spermatophyta</taxon>
        <taxon>Magnoliopsida</taxon>
        <taxon>eudicotyledons</taxon>
        <taxon>Gunneridae</taxon>
        <taxon>Pentapetalae</taxon>
        <taxon>rosids</taxon>
        <taxon>malvids</taxon>
        <taxon>Brassicales</taxon>
        <taxon>Brassicaceae</taxon>
        <taxon>Thlaspideae</taxon>
        <taxon>Thlaspi</taxon>
    </lineage>
</organism>
<dbReference type="GO" id="GO:0006367">
    <property type="term" value="P:transcription initiation at RNA polymerase II promoter"/>
    <property type="evidence" value="ECO:0007669"/>
    <property type="project" value="InterPro"/>
</dbReference>
<feature type="compositionally biased region" description="Basic and acidic residues" evidence="4">
    <location>
        <begin position="348"/>
        <end position="357"/>
    </location>
</feature>
<dbReference type="InterPro" id="IPR002853">
    <property type="entry name" value="TFIIE_asu"/>
</dbReference>
<proteinExistence type="inferred from homology"/>
<keyword evidence="3" id="KW-0804">Transcription</keyword>
<accession>A0AAU9RED8</accession>
<sequence>MRKSMEKSRPVQKTVVLEPFIKLVKLIARAFYDDYTTKSDNQQKSAKSDNRGIAVVVLDELARRQWVREEDLAKALKLHGKQLRKIIRHFEEQGLIVRDHRKETAKNAKMYSAAVAATTDSRAEDKVKLHTHSYCRLDYSQTTLSLLIYDLVRYKLHLMKKKLRDNLEDKNTVQEYACPNCQRKYNALDALRLISMEDDCFHCENCNSELIVECNKLTPEEVIDGDDNGRRRQQEKLKDMLQKMEVQMKPLMDQINRVKDLPIPDFGSLLAWEARAALAARENGDFNPNDPSRSQGGYGSTPMPFLGETQVEVNLGEGKEDVKSNGGDSSLKVLPPWMIKEGMKLTEEQRGEMRQEANDGGSGEASKMSDDKKSVMENGDDKDLKACLLLLGTFVPDEYLKAYYAALLKQKQQELAEAANQQESAGELASDIQSASTTSVRRVGMKAKLEEEDEEDVEWEEEAPVPANGNYKVDLNVEAEASGGEEEEEDIDWEEG</sequence>
<gene>
    <name evidence="6" type="ORF">TAV2_LOCUS985</name>
</gene>
<name>A0AAU9RED8_THLAR</name>
<feature type="region of interest" description="Disordered" evidence="4">
    <location>
        <begin position="282"/>
        <end position="305"/>
    </location>
</feature>
<feature type="domain" description="HTH TFE/IIEalpha-type" evidence="5">
    <location>
        <begin position="20"/>
        <end position="147"/>
    </location>
</feature>
<keyword evidence="7" id="KW-1185">Reference proteome</keyword>
<evidence type="ECO:0000313" key="7">
    <source>
        <dbReference type="Proteomes" id="UP000836841"/>
    </source>
</evidence>
<dbReference type="Pfam" id="PF02002">
    <property type="entry name" value="TFIIE_alpha"/>
    <property type="match status" value="1"/>
</dbReference>
<reference evidence="6 7" key="1">
    <citation type="submission" date="2022-03" db="EMBL/GenBank/DDBJ databases">
        <authorList>
            <person name="Nunn A."/>
            <person name="Chopra R."/>
            <person name="Nunn A."/>
            <person name="Contreras Garrido A."/>
        </authorList>
    </citation>
    <scope>NUCLEOTIDE SEQUENCE [LARGE SCALE GENOMIC DNA]</scope>
</reference>
<dbReference type="SUPFAM" id="SSF57783">
    <property type="entry name" value="Zinc beta-ribbon"/>
    <property type="match status" value="1"/>
</dbReference>
<evidence type="ECO:0000256" key="3">
    <source>
        <dbReference type="ARBA" id="ARBA00023163"/>
    </source>
</evidence>
<dbReference type="GO" id="GO:0005673">
    <property type="term" value="C:transcription factor TFIIE complex"/>
    <property type="evidence" value="ECO:0007669"/>
    <property type="project" value="TreeGrafter"/>
</dbReference>
<comment type="similarity">
    <text evidence="1">Belongs to the TFIIE alpha subunit family.</text>
</comment>
<dbReference type="PROSITE" id="PS51344">
    <property type="entry name" value="HTH_TFE_IIE"/>
    <property type="match status" value="1"/>
</dbReference>
<feature type="compositionally biased region" description="Polar residues" evidence="4">
    <location>
        <begin position="431"/>
        <end position="440"/>
    </location>
</feature>